<evidence type="ECO:0000313" key="2">
    <source>
        <dbReference type="Proteomes" id="UP000838412"/>
    </source>
</evidence>
<organism evidence="1 2">
    <name type="scientific">Branchiostoma lanceolatum</name>
    <name type="common">Common lancelet</name>
    <name type="synonym">Amphioxus lanceolatum</name>
    <dbReference type="NCBI Taxonomy" id="7740"/>
    <lineage>
        <taxon>Eukaryota</taxon>
        <taxon>Metazoa</taxon>
        <taxon>Chordata</taxon>
        <taxon>Cephalochordata</taxon>
        <taxon>Leptocardii</taxon>
        <taxon>Amphioxiformes</taxon>
        <taxon>Branchiostomatidae</taxon>
        <taxon>Branchiostoma</taxon>
    </lineage>
</organism>
<reference evidence="1" key="1">
    <citation type="submission" date="2022-01" db="EMBL/GenBank/DDBJ databases">
        <authorList>
            <person name="Braso-Vives M."/>
        </authorList>
    </citation>
    <scope>NUCLEOTIDE SEQUENCE</scope>
</reference>
<dbReference type="InterPro" id="IPR027417">
    <property type="entry name" value="P-loop_NTPase"/>
</dbReference>
<dbReference type="Proteomes" id="UP000838412">
    <property type="component" value="Unassembled WGS sequence"/>
</dbReference>
<sequence length="69" mass="7964">MEDQVKHGKNNKEILDGKDELVFGSPESWIRNKKWRDMLASPRCRDNIVGIVVDDAHTSQVIIAMEDFH</sequence>
<gene>
    <name evidence="1" type="primary">Hypp9347</name>
    <name evidence="1" type="ORF">BLAG_LOCUS25733</name>
</gene>
<accession>A0A8S4MM01</accession>
<dbReference type="EMBL" id="CAKMNS010000026">
    <property type="protein sequence ID" value="CAH1275176.1"/>
    <property type="molecule type" value="Genomic_DNA"/>
</dbReference>
<evidence type="ECO:0000313" key="1">
    <source>
        <dbReference type="EMBL" id="CAH1275176.1"/>
    </source>
</evidence>
<keyword evidence="2" id="KW-1185">Reference proteome</keyword>
<dbReference type="Gene3D" id="3.40.50.300">
    <property type="entry name" value="P-loop containing nucleotide triphosphate hydrolases"/>
    <property type="match status" value="1"/>
</dbReference>
<dbReference type="AlphaFoldDB" id="A0A8S4MM01"/>
<comment type="caution">
    <text evidence="1">The sequence shown here is derived from an EMBL/GenBank/DDBJ whole genome shotgun (WGS) entry which is preliminary data.</text>
</comment>
<proteinExistence type="predicted"/>
<protein>
    <submittedName>
        <fullName evidence="1">Hypp9347 protein</fullName>
    </submittedName>
</protein>
<name>A0A8S4MM01_BRALA</name>
<dbReference type="OrthoDB" id="6139146at2759"/>